<proteinExistence type="inferred from homology"/>
<reference evidence="7" key="3">
    <citation type="submission" date="2015-04" db="UniProtKB">
        <authorList>
            <consortium name="EnsemblPlants"/>
        </authorList>
    </citation>
    <scope>IDENTIFICATION</scope>
    <source>
        <strain evidence="7">cv. Jemalong A17</strain>
    </source>
</reference>
<dbReference type="GO" id="GO:0060320">
    <property type="term" value="P:rejection of self pollen"/>
    <property type="evidence" value="ECO:0007669"/>
    <property type="project" value="UniProtKB-KW"/>
</dbReference>
<protein>
    <submittedName>
        <fullName evidence="6">Plant self-incompatibility protein S1 family protein</fullName>
    </submittedName>
</protein>
<dbReference type="PaxDb" id="3880-AET04845"/>
<keyword evidence="3" id="KW-0713">Self-incompatibility</keyword>
<evidence type="ECO:0000256" key="3">
    <source>
        <dbReference type="ARBA" id="ARBA00022471"/>
    </source>
</evidence>
<sequence>MRLKTKIGFTAVVSCPHLLLSKKYDDECLDYCCYIGDHGRIVEWSFQANPGGTTLYSCDIKWNNVQHKFVIYDSTKDEATCTSKCMRSISPDGVYFFNEFKNTWEKRITWN</sequence>
<dbReference type="AlphaFoldDB" id="G7LFQ1"/>
<evidence type="ECO:0000313" key="8">
    <source>
        <dbReference type="Proteomes" id="UP000002051"/>
    </source>
</evidence>
<comment type="subcellular location">
    <subcellularLocation>
        <location evidence="1">Secreted</location>
    </subcellularLocation>
</comment>
<dbReference type="HOGENOM" id="CLU_125658_5_0_1"/>
<gene>
    <name evidence="6" type="ordered locus">MTR_8g094840</name>
</gene>
<evidence type="ECO:0000256" key="2">
    <source>
        <dbReference type="ARBA" id="ARBA00005581"/>
    </source>
</evidence>
<dbReference type="EMBL" id="CM001224">
    <property type="protein sequence ID" value="AET04845.1"/>
    <property type="molecule type" value="Genomic_DNA"/>
</dbReference>
<keyword evidence="8" id="KW-1185">Reference proteome</keyword>
<dbReference type="Proteomes" id="UP000002051">
    <property type="component" value="Chromosome 8"/>
</dbReference>
<keyword evidence="5" id="KW-0732">Signal</keyword>
<organism evidence="6 8">
    <name type="scientific">Medicago truncatula</name>
    <name type="common">Barrel medic</name>
    <name type="synonym">Medicago tribuloides</name>
    <dbReference type="NCBI Taxonomy" id="3880"/>
    <lineage>
        <taxon>Eukaryota</taxon>
        <taxon>Viridiplantae</taxon>
        <taxon>Streptophyta</taxon>
        <taxon>Embryophyta</taxon>
        <taxon>Tracheophyta</taxon>
        <taxon>Spermatophyta</taxon>
        <taxon>Magnoliopsida</taxon>
        <taxon>eudicotyledons</taxon>
        <taxon>Gunneridae</taxon>
        <taxon>Pentapetalae</taxon>
        <taxon>rosids</taxon>
        <taxon>fabids</taxon>
        <taxon>Fabales</taxon>
        <taxon>Fabaceae</taxon>
        <taxon>Papilionoideae</taxon>
        <taxon>50 kb inversion clade</taxon>
        <taxon>NPAAA clade</taxon>
        <taxon>Hologalegina</taxon>
        <taxon>IRL clade</taxon>
        <taxon>Trifolieae</taxon>
        <taxon>Medicago</taxon>
    </lineage>
</organism>
<evidence type="ECO:0000256" key="1">
    <source>
        <dbReference type="ARBA" id="ARBA00004613"/>
    </source>
</evidence>
<accession>G7LFQ1</accession>
<dbReference type="Pfam" id="PF05938">
    <property type="entry name" value="Self-incomp_S1"/>
    <property type="match status" value="1"/>
</dbReference>
<evidence type="ECO:0000313" key="6">
    <source>
        <dbReference type="EMBL" id="AET04845.1"/>
    </source>
</evidence>
<reference evidence="6 8" key="2">
    <citation type="journal article" date="2014" name="BMC Genomics">
        <title>An improved genome release (version Mt4.0) for the model legume Medicago truncatula.</title>
        <authorList>
            <person name="Tang H."/>
            <person name="Krishnakumar V."/>
            <person name="Bidwell S."/>
            <person name="Rosen B."/>
            <person name="Chan A."/>
            <person name="Zhou S."/>
            <person name="Gentzbittel L."/>
            <person name="Childs K.L."/>
            <person name="Yandell M."/>
            <person name="Gundlach H."/>
            <person name="Mayer K.F."/>
            <person name="Schwartz D.C."/>
            <person name="Town C.D."/>
        </authorList>
    </citation>
    <scope>GENOME REANNOTATION</scope>
    <source>
        <strain evidence="7 8">cv. Jemalong A17</strain>
    </source>
</reference>
<evidence type="ECO:0000256" key="4">
    <source>
        <dbReference type="ARBA" id="ARBA00022525"/>
    </source>
</evidence>
<keyword evidence="4" id="KW-0964">Secreted</keyword>
<evidence type="ECO:0000313" key="7">
    <source>
        <dbReference type="EnsemblPlants" id="AET04845"/>
    </source>
</evidence>
<reference evidence="6 8" key="1">
    <citation type="journal article" date="2011" name="Nature">
        <title>The Medicago genome provides insight into the evolution of rhizobial symbioses.</title>
        <authorList>
            <person name="Young N.D."/>
            <person name="Debelle F."/>
            <person name="Oldroyd G.E."/>
            <person name="Geurts R."/>
            <person name="Cannon S.B."/>
            <person name="Udvardi M.K."/>
            <person name="Benedito V.A."/>
            <person name="Mayer K.F."/>
            <person name="Gouzy J."/>
            <person name="Schoof H."/>
            <person name="Van de Peer Y."/>
            <person name="Proost S."/>
            <person name="Cook D.R."/>
            <person name="Meyers B.C."/>
            <person name="Spannagl M."/>
            <person name="Cheung F."/>
            <person name="De Mita S."/>
            <person name="Krishnakumar V."/>
            <person name="Gundlach H."/>
            <person name="Zhou S."/>
            <person name="Mudge J."/>
            <person name="Bharti A.K."/>
            <person name="Murray J.D."/>
            <person name="Naoumkina M.A."/>
            <person name="Rosen B."/>
            <person name="Silverstein K.A."/>
            <person name="Tang H."/>
            <person name="Rombauts S."/>
            <person name="Zhao P.X."/>
            <person name="Zhou P."/>
            <person name="Barbe V."/>
            <person name="Bardou P."/>
            <person name="Bechner M."/>
            <person name="Bellec A."/>
            <person name="Berger A."/>
            <person name="Berges H."/>
            <person name="Bidwell S."/>
            <person name="Bisseling T."/>
            <person name="Choisne N."/>
            <person name="Couloux A."/>
            <person name="Denny R."/>
            <person name="Deshpande S."/>
            <person name="Dai X."/>
            <person name="Doyle J.J."/>
            <person name="Dudez A.M."/>
            <person name="Farmer A.D."/>
            <person name="Fouteau S."/>
            <person name="Franken C."/>
            <person name="Gibelin C."/>
            <person name="Gish J."/>
            <person name="Goldstein S."/>
            <person name="Gonzalez A.J."/>
            <person name="Green P.J."/>
            <person name="Hallab A."/>
            <person name="Hartog M."/>
            <person name="Hua A."/>
            <person name="Humphray S.J."/>
            <person name="Jeong D.H."/>
            <person name="Jing Y."/>
            <person name="Jocker A."/>
            <person name="Kenton S.M."/>
            <person name="Kim D.J."/>
            <person name="Klee K."/>
            <person name="Lai H."/>
            <person name="Lang C."/>
            <person name="Lin S."/>
            <person name="Macmil S.L."/>
            <person name="Magdelenat G."/>
            <person name="Matthews L."/>
            <person name="McCorrison J."/>
            <person name="Monaghan E.L."/>
            <person name="Mun J.H."/>
            <person name="Najar F.Z."/>
            <person name="Nicholson C."/>
            <person name="Noirot C."/>
            <person name="O'Bleness M."/>
            <person name="Paule C.R."/>
            <person name="Poulain J."/>
            <person name="Prion F."/>
            <person name="Qin B."/>
            <person name="Qu C."/>
            <person name="Retzel E.F."/>
            <person name="Riddle C."/>
            <person name="Sallet E."/>
            <person name="Samain S."/>
            <person name="Samson N."/>
            <person name="Sanders I."/>
            <person name="Saurat O."/>
            <person name="Scarpelli C."/>
            <person name="Schiex T."/>
            <person name="Segurens B."/>
            <person name="Severin A.J."/>
            <person name="Sherrier D.J."/>
            <person name="Shi R."/>
            <person name="Sims S."/>
            <person name="Singer S.R."/>
            <person name="Sinharoy S."/>
            <person name="Sterck L."/>
            <person name="Viollet A."/>
            <person name="Wang B.B."/>
            <person name="Wang K."/>
            <person name="Wang M."/>
            <person name="Wang X."/>
            <person name="Warfsmann J."/>
            <person name="Weissenbach J."/>
            <person name="White D.D."/>
            <person name="White J.D."/>
            <person name="Wiley G.B."/>
            <person name="Wincker P."/>
            <person name="Xing Y."/>
            <person name="Yang L."/>
            <person name="Yao Z."/>
            <person name="Ying F."/>
            <person name="Zhai J."/>
            <person name="Zhou L."/>
            <person name="Zuber A."/>
            <person name="Denarie J."/>
            <person name="Dixon R.A."/>
            <person name="May G.D."/>
            <person name="Schwartz D.C."/>
            <person name="Rogers J."/>
            <person name="Quetier F."/>
            <person name="Town C.D."/>
            <person name="Roe B.A."/>
        </authorList>
    </citation>
    <scope>NUCLEOTIDE SEQUENCE [LARGE SCALE GENOMIC DNA]</scope>
    <source>
        <strain evidence="6">A17</strain>
        <strain evidence="7 8">cv. Jemalong A17</strain>
    </source>
</reference>
<name>G7LFQ1_MEDTR</name>
<dbReference type="GO" id="GO:0005576">
    <property type="term" value="C:extracellular region"/>
    <property type="evidence" value="ECO:0007669"/>
    <property type="project" value="UniProtKB-SubCell"/>
</dbReference>
<evidence type="ECO:0000256" key="5">
    <source>
        <dbReference type="ARBA" id="ARBA00022729"/>
    </source>
</evidence>
<comment type="similarity">
    <text evidence="2">Belongs to the plant self-incompatibility (S1) protein family.</text>
</comment>
<dbReference type="EnsemblPlants" id="AET04845">
    <property type="protein sequence ID" value="AET04845"/>
    <property type="gene ID" value="MTR_8g094840"/>
</dbReference>
<dbReference type="InterPro" id="IPR010264">
    <property type="entry name" value="Self-incomp_S1"/>
</dbReference>